<dbReference type="AlphaFoldDB" id="A0A5B7FB73"/>
<organism evidence="1 2">
    <name type="scientific">Portunus trituberculatus</name>
    <name type="common">Swimming crab</name>
    <name type="synonym">Neptunus trituberculatus</name>
    <dbReference type="NCBI Taxonomy" id="210409"/>
    <lineage>
        <taxon>Eukaryota</taxon>
        <taxon>Metazoa</taxon>
        <taxon>Ecdysozoa</taxon>
        <taxon>Arthropoda</taxon>
        <taxon>Crustacea</taxon>
        <taxon>Multicrustacea</taxon>
        <taxon>Malacostraca</taxon>
        <taxon>Eumalacostraca</taxon>
        <taxon>Eucarida</taxon>
        <taxon>Decapoda</taxon>
        <taxon>Pleocyemata</taxon>
        <taxon>Brachyura</taxon>
        <taxon>Eubrachyura</taxon>
        <taxon>Portunoidea</taxon>
        <taxon>Portunidae</taxon>
        <taxon>Portuninae</taxon>
        <taxon>Portunus</taxon>
    </lineage>
</organism>
<comment type="caution">
    <text evidence="1">The sequence shown here is derived from an EMBL/GenBank/DDBJ whole genome shotgun (WGS) entry which is preliminary data.</text>
</comment>
<reference evidence="1 2" key="1">
    <citation type="submission" date="2019-05" db="EMBL/GenBank/DDBJ databases">
        <title>Another draft genome of Portunus trituberculatus and its Hox gene families provides insights of decapod evolution.</title>
        <authorList>
            <person name="Jeong J.-H."/>
            <person name="Song I."/>
            <person name="Kim S."/>
            <person name="Choi T."/>
            <person name="Kim D."/>
            <person name="Ryu S."/>
            <person name="Kim W."/>
        </authorList>
    </citation>
    <scope>NUCLEOTIDE SEQUENCE [LARGE SCALE GENOMIC DNA]</scope>
    <source>
        <tissue evidence="1">Muscle</tissue>
    </source>
</reference>
<dbReference type="EMBL" id="VSRR010005406">
    <property type="protein sequence ID" value="MPC42363.1"/>
    <property type="molecule type" value="Genomic_DNA"/>
</dbReference>
<dbReference type="Proteomes" id="UP000324222">
    <property type="component" value="Unassembled WGS sequence"/>
</dbReference>
<accession>A0A5B7FB73</accession>
<keyword evidence="2" id="KW-1185">Reference proteome</keyword>
<sequence length="68" mass="8115">MEEGKDEGRRNRRKEDCGRVWLPYNLIFSDKPAEMEGERKGEGFTRWQLLYSGSGVMEEEEKEEEEQE</sequence>
<evidence type="ECO:0000313" key="2">
    <source>
        <dbReference type="Proteomes" id="UP000324222"/>
    </source>
</evidence>
<proteinExistence type="predicted"/>
<name>A0A5B7FB73_PORTR</name>
<evidence type="ECO:0000313" key="1">
    <source>
        <dbReference type="EMBL" id="MPC42363.1"/>
    </source>
</evidence>
<protein>
    <submittedName>
        <fullName evidence="1">Uncharacterized protein</fullName>
    </submittedName>
</protein>
<gene>
    <name evidence="1" type="ORF">E2C01_035984</name>
</gene>